<name>A0A0J8S642_COCIT</name>
<sequence length="477" mass="52891">MASTTPISTESVVEFRPFHRLSAAECGSLEEHNPQCSTTLPVHHAASTFTGVSGRERLHEPSEIRAGRPFPFTTNSYWSEEIALGPGPPSRKGHRNGTSRTSSQRNLTSPQRPADPEVLTGTLEGLKKDKDALKNPIGDAWNRLRYQREDEELWGLEVKGSSVGLSGRGRSDSFNSSKYYIARNPEVNDLHPPVVCGPRSKAETRWMLQPPPSAKVMAGKVRAETSVRQSRDTSPLKRPSAIPEEPELSPSIRPSHKGRKPLSASSSRLPSNTETSGNVHLTSSPTLISPSNSPSPRALQREPLVASSSALLHKTSTTYAEDRPSTNDTVDSGKAFRFRTPLTPIWAANTHANNLDDNTKRCLGLRLEADADDFDDFRHIQPYRWTIRCDSFTPSLSSLLSQRKQIFLGSQWKDKENIWDKPLCNDFNGCMHTYFDNANTIPAMPHDATCYVEYFQNGSLKTSKVYSCSGETDLNLT</sequence>
<proteinExistence type="predicted"/>
<feature type="region of interest" description="Disordered" evidence="1">
    <location>
        <begin position="51"/>
        <end position="70"/>
    </location>
</feature>
<dbReference type="AlphaFoldDB" id="A0A0J8S642"/>
<dbReference type="Proteomes" id="UP000054563">
    <property type="component" value="Unassembled WGS sequence"/>
</dbReference>
<reference evidence="3" key="1">
    <citation type="journal article" date="2010" name="Genome Res.">
        <title>Population genomic sequencing of Coccidioides fungi reveals recent hybridization and transposon control.</title>
        <authorList>
            <person name="Neafsey D.E."/>
            <person name="Barker B.M."/>
            <person name="Sharpton T.J."/>
            <person name="Stajich J.E."/>
            <person name="Park D.J."/>
            <person name="Whiston E."/>
            <person name="Hung C.-Y."/>
            <person name="McMahan C."/>
            <person name="White J."/>
            <person name="Sykes S."/>
            <person name="Heiman D."/>
            <person name="Young S."/>
            <person name="Zeng Q."/>
            <person name="Abouelleil A."/>
            <person name="Aftuck L."/>
            <person name="Bessette D."/>
            <person name="Brown A."/>
            <person name="FitzGerald M."/>
            <person name="Lui A."/>
            <person name="Macdonald J.P."/>
            <person name="Priest M."/>
            <person name="Orbach M.J."/>
            <person name="Galgiani J.N."/>
            <person name="Kirkland T.N."/>
            <person name="Cole G.T."/>
            <person name="Birren B.W."/>
            <person name="Henn M.R."/>
            <person name="Taylor J.W."/>
            <person name="Rounsley S.D."/>
        </authorList>
    </citation>
    <scope>NUCLEOTIDE SEQUENCE [LARGE SCALE GENOMIC DNA]</scope>
    <source>
        <strain evidence="3">H538.4</strain>
    </source>
</reference>
<feature type="region of interest" description="Disordered" evidence="1">
    <location>
        <begin position="81"/>
        <end position="118"/>
    </location>
</feature>
<accession>A0A0J8S642</accession>
<dbReference type="EMBL" id="DS017045">
    <property type="protein sequence ID" value="KMU91824.1"/>
    <property type="molecule type" value="Genomic_DNA"/>
</dbReference>
<feature type="compositionally biased region" description="Polar residues" evidence="1">
    <location>
        <begin position="263"/>
        <end position="295"/>
    </location>
</feature>
<feature type="region of interest" description="Disordered" evidence="1">
    <location>
        <begin position="207"/>
        <end position="303"/>
    </location>
</feature>
<dbReference type="OrthoDB" id="506431at2759"/>
<protein>
    <submittedName>
        <fullName evidence="2">Uncharacterized protein</fullName>
    </submittedName>
</protein>
<dbReference type="VEuPathDB" id="FungiDB:CIHG_09564"/>
<organism evidence="2 3">
    <name type="scientific">Coccidioides immitis H538.4</name>
    <dbReference type="NCBI Taxonomy" id="396776"/>
    <lineage>
        <taxon>Eukaryota</taxon>
        <taxon>Fungi</taxon>
        <taxon>Dikarya</taxon>
        <taxon>Ascomycota</taxon>
        <taxon>Pezizomycotina</taxon>
        <taxon>Eurotiomycetes</taxon>
        <taxon>Eurotiomycetidae</taxon>
        <taxon>Onygenales</taxon>
        <taxon>Onygenaceae</taxon>
        <taxon>Coccidioides</taxon>
    </lineage>
</organism>
<evidence type="ECO:0000313" key="2">
    <source>
        <dbReference type="EMBL" id="KMU91824.1"/>
    </source>
</evidence>
<dbReference type="eggNOG" id="ENOG502SM8K">
    <property type="taxonomic scope" value="Eukaryota"/>
</dbReference>
<feature type="compositionally biased region" description="Basic and acidic residues" evidence="1">
    <location>
        <begin position="221"/>
        <end position="235"/>
    </location>
</feature>
<feature type="compositionally biased region" description="Polar residues" evidence="1">
    <location>
        <begin position="98"/>
        <end position="111"/>
    </location>
</feature>
<evidence type="ECO:0000256" key="1">
    <source>
        <dbReference type="SAM" id="MobiDB-lite"/>
    </source>
</evidence>
<gene>
    <name evidence="2" type="ORF">CIHG_09564</name>
</gene>
<feature type="compositionally biased region" description="Basic and acidic residues" evidence="1">
    <location>
        <begin position="54"/>
        <end position="66"/>
    </location>
</feature>
<feature type="region of interest" description="Disordered" evidence="1">
    <location>
        <begin position="315"/>
        <end position="334"/>
    </location>
</feature>
<evidence type="ECO:0000313" key="3">
    <source>
        <dbReference type="Proteomes" id="UP000054563"/>
    </source>
</evidence>